<feature type="region of interest" description="Disordered" evidence="1">
    <location>
        <begin position="349"/>
        <end position="401"/>
    </location>
</feature>
<dbReference type="RefSeq" id="XP_007406950.1">
    <property type="nucleotide sequence ID" value="XM_007406888.1"/>
</dbReference>
<reference evidence="3" key="1">
    <citation type="journal article" date="2011" name="Proc. Natl. Acad. Sci. U.S.A.">
        <title>Obligate biotrophy features unraveled by the genomic analysis of rust fungi.</title>
        <authorList>
            <person name="Duplessis S."/>
            <person name="Cuomo C.A."/>
            <person name="Lin Y.-C."/>
            <person name="Aerts A."/>
            <person name="Tisserant E."/>
            <person name="Veneault-Fourrey C."/>
            <person name="Joly D.L."/>
            <person name="Hacquard S."/>
            <person name="Amselem J."/>
            <person name="Cantarel B.L."/>
            <person name="Chiu R."/>
            <person name="Coutinho P.M."/>
            <person name="Feau N."/>
            <person name="Field M."/>
            <person name="Frey P."/>
            <person name="Gelhaye E."/>
            <person name="Goldberg J."/>
            <person name="Grabherr M.G."/>
            <person name="Kodira C.D."/>
            <person name="Kohler A."/>
            <person name="Kuees U."/>
            <person name="Lindquist E.A."/>
            <person name="Lucas S.M."/>
            <person name="Mago R."/>
            <person name="Mauceli E."/>
            <person name="Morin E."/>
            <person name="Murat C."/>
            <person name="Pangilinan J.L."/>
            <person name="Park R."/>
            <person name="Pearson M."/>
            <person name="Quesneville H."/>
            <person name="Rouhier N."/>
            <person name="Sakthikumar S."/>
            <person name="Salamov A.A."/>
            <person name="Schmutz J."/>
            <person name="Selles B."/>
            <person name="Shapiro H."/>
            <person name="Tanguay P."/>
            <person name="Tuskan G.A."/>
            <person name="Henrissat B."/>
            <person name="Van de Peer Y."/>
            <person name="Rouze P."/>
            <person name="Ellis J.G."/>
            <person name="Dodds P.N."/>
            <person name="Schein J.E."/>
            <person name="Zhong S."/>
            <person name="Hamelin R.C."/>
            <person name="Grigoriev I.V."/>
            <person name="Szabo L.J."/>
            <person name="Martin F."/>
        </authorList>
    </citation>
    <scope>NUCLEOTIDE SEQUENCE [LARGE SCALE GENOMIC DNA]</scope>
    <source>
        <strain evidence="3">98AG31 / pathotype 3-4-7</strain>
    </source>
</reference>
<feature type="compositionally biased region" description="Gly residues" evidence="1">
    <location>
        <begin position="375"/>
        <end position="391"/>
    </location>
</feature>
<evidence type="ECO:0000313" key="2">
    <source>
        <dbReference type="EMBL" id="EGG09896.1"/>
    </source>
</evidence>
<organism evidence="3">
    <name type="scientific">Melampsora larici-populina (strain 98AG31 / pathotype 3-4-7)</name>
    <name type="common">Poplar leaf rust fungus</name>
    <dbReference type="NCBI Taxonomy" id="747676"/>
    <lineage>
        <taxon>Eukaryota</taxon>
        <taxon>Fungi</taxon>
        <taxon>Dikarya</taxon>
        <taxon>Basidiomycota</taxon>
        <taxon>Pucciniomycotina</taxon>
        <taxon>Pucciniomycetes</taxon>
        <taxon>Pucciniales</taxon>
        <taxon>Melampsoraceae</taxon>
        <taxon>Melampsora</taxon>
    </lineage>
</organism>
<feature type="compositionally biased region" description="Polar residues" evidence="1">
    <location>
        <begin position="1"/>
        <end position="20"/>
    </location>
</feature>
<evidence type="ECO:0000313" key="3">
    <source>
        <dbReference type="Proteomes" id="UP000001072"/>
    </source>
</evidence>
<dbReference type="HOGENOM" id="CLU_045282_0_0_1"/>
<dbReference type="OrthoDB" id="10302672at2759"/>
<name>F4RD07_MELLP</name>
<feature type="region of interest" description="Disordered" evidence="1">
    <location>
        <begin position="1"/>
        <end position="117"/>
    </location>
</feature>
<dbReference type="GeneID" id="18922111"/>
<dbReference type="VEuPathDB" id="FungiDB:MELLADRAFT_103925"/>
<proteinExistence type="predicted"/>
<dbReference type="KEGG" id="mlr:MELLADRAFT_103925"/>
<feature type="compositionally biased region" description="Basic residues" evidence="1">
    <location>
        <begin position="363"/>
        <end position="374"/>
    </location>
</feature>
<feature type="compositionally biased region" description="Basic residues" evidence="1">
    <location>
        <begin position="44"/>
        <end position="55"/>
    </location>
</feature>
<evidence type="ECO:0000256" key="1">
    <source>
        <dbReference type="SAM" id="MobiDB-lite"/>
    </source>
</evidence>
<dbReference type="InParanoid" id="F4RD07"/>
<dbReference type="AlphaFoldDB" id="F4RD07"/>
<gene>
    <name evidence="2" type="ORF">MELLADRAFT_103925</name>
</gene>
<feature type="compositionally biased region" description="Acidic residues" evidence="1">
    <location>
        <begin position="79"/>
        <end position="89"/>
    </location>
</feature>
<accession>F4RD07</accession>
<dbReference type="Proteomes" id="UP000001072">
    <property type="component" value="Unassembled WGS sequence"/>
</dbReference>
<keyword evidence="3" id="KW-1185">Reference proteome</keyword>
<feature type="compositionally biased region" description="Basic and acidic residues" evidence="1">
    <location>
        <begin position="22"/>
        <end position="35"/>
    </location>
</feature>
<dbReference type="EMBL" id="GL883096">
    <property type="protein sequence ID" value="EGG09896.1"/>
    <property type="molecule type" value="Genomic_DNA"/>
</dbReference>
<sequence length="430" mass="47871">MDGQDQGSTQAFNKDVNNILVQHEKEKGKFEEGSQRGRGTSKATRGRGRGSRRGRGGTATTRKTRSVTKGKIREPREEVEQEGNEEGSELSEIASVGRMEEKEEEGDVEDKDMEENEGDEDIISLEDEADFVAENAHIDREHERYLAELTRLYRKGNTGRYDILDKAYTKWCKRIGTDPRGIKMLDASSEEDEDVEPGAGKRKAKECGTEKLSKVAKKMNHGKVLTHRLIDLAPYWDNRMKACFGYVPLTIFVPAWLLADKNHMSNWRKQSSSCSDVVAYVGLRVPSEWRQSFLMWSTPFHLYVQYWRLKYQQEEIASRLEEHYKIVLDIKAKNHDAFAPALSHYSNHQQESAEGAGSVNYHHGGRGRGKRGRGFSRGNGSRGGGTQGGAPSGPTTVVNGVMVPKFGPGAFEAVKAAKQAGVSGNSAGTQ</sequence>
<protein>
    <submittedName>
        <fullName evidence="2">Uncharacterized protein</fullName>
    </submittedName>
</protein>
<feature type="compositionally biased region" description="Acidic residues" evidence="1">
    <location>
        <begin position="102"/>
        <end position="117"/>
    </location>
</feature>